<evidence type="ECO:0000313" key="2">
    <source>
        <dbReference type="Proteomes" id="UP000799436"/>
    </source>
</evidence>
<dbReference type="Proteomes" id="UP000799436">
    <property type="component" value="Unassembled WGS sequence"/>
</dbReference>
<evidence type="ECO:0008006" key="3">
    <source>
        <dbReference type="Google" id="ProtNLM"/>
    </source>
</evidence>
<reference evidence="1" key="1">
    <citation type="journal article" date="2020" name="Stud. Mycol.">
        <title>101 Dothideomycetes genomes: a test case for predicting lifestyles and emergence of pathogens.</title>
        <authorList>
            <person name="Haridas S."/>
            <person name="Albert R."/>
            <person name="Binder M."/>
            <person name="Bloem J."/>
            <person name="Labutti K."/>
            <person name="Salamov A."/>
            <person name="Andreopoulos B."/>
            <person name="Baker S."/>
            <person name="Barry K."/>
            <person name="Bills G."/>
            <person name="Bluhm B."/>
            <person name="Cannon C."/>
            <person name="Castanera R."/>
            <person name="Culley D."/>
            <person name="Daum C."/>
            <person name="Ezra D."/>
            <person name="Gonzalez J."/>
            <person name="Henrissat B."/>
            <person name="Kuo A."/>
            <person name="Liang C."/>
            <person name="Lipzen A."/>
            <person name="Lutzoni F."/>
            <person name="Magnuson J."/>
            <person name="Mondo S."/>
            <person name="Nolan M."/>
            <person name="Ohm R."/>
            <person name="Pangilinan J."/>
            <person name="Park H.-J."/>
            <person name="Ramirez L."/>
            <person name="Alfaro M."/>
            <person name="Sun H."/>
            <person name="Tritt A."/>
            <person name="Yoshinaga Y."/>
            <person name="Zwiers L.-H."/>
            <person name="Turgeon B."/>
            <person name="Goodwin S."/>
            <person name="Spatafora J."/>
            <person name="Crous P."/>
            <person name="Grigoriev I."/>
        </authorList>
    </citation>
    <scope>NUCLEOTIDE SEQUENCE</scope>
    <source>
        <strain evidence="1">CBS 116005</strain>
    </source>
</reference>
<sequence length="558" mass="62240">MSLLGLPVELLDHIAFSLHPSSHLDFALACRLLANLETIKHQLAHHRECFDRYRHTTDVGTATIPALLRALLTDVPDTSLAPHADEVHETRSLRLSPGPASADPIAAWHVRSMIVFGARSTRKAWQQRIWDVRSPVYAPEPMEEKQEVLTGQEVESVQLLAQRWFGDGSLRSMTVVDELMEDIRNGRDEAMKALLVAMCPRIRVLSTSGNLCTSYRDNRIGIMRHPIRTISKLAHMVHVARLPIPPGFQSLRQISISVPGNPAGHLCWVSPASVKPLLSLPKLEHLYLAHIGSVDGVRDEILELEPQSANVSSVYFRQTALSSADVWDLLRPIRALRSLTFEECLIDNVELDSTAIISLVSRVVASHSEHLESLTFPERNIQYRQDVRFPLDQFSSVRNLKHITINIEDLRAKENSRRSSRLSPLDDPSYADQSLFAWPEALEMHSLTSLELLGATVLSPAVTASLDATLAHAIESGRMPKLRCVDPRKVQLPISRTNLGGGPTAGEFSSRREAFPLLCELGTKRGFAVLTSWEEDVRDFVPDLLPKTIQANIAEYFG</sequence>
<proteinExistence type="predicted"/>
<dbReference type="EMBL" id="ML995880">
    <property type="protein sequence ID" value="KAF2765950.1"/>
    <property type="molecule type" value="Genomic_DNA"/>
</dbReference>
<accession>A0A6G1KZT5</accession>
<keyword evidence="2" id="KW-1185">Reference proteome</keyword>
<evidence type="ECO:0000313" key="1">
    <source>
        <dbReference type="EMBL" id="KAF2765950.1"/>
    </source>
</evidence>
<protein>
    <recommendedName>
        <fullName evidence="3">F-box domain-containing protein</fullName>
    </recommendedName>
</protein>
<dbReference type="OrthoDB" id="3644718at2759"/>
<gene>
    <name evidence="1" type="ORF">EJ03DRAFT_354387</name>
</gene>
<dbReference type="SUPFAM" id="SSF52047">
    <property type="entry name" value="RNI-like"/>
    <property type="match status" value="1"/>
</dbReference>
<organism evidence="1 2">
    <name type="scientific">Teratosphaeria nubilosa</name>
    <dbReference type="NCBI Taxonomy" id="161662"/>
    <lineage>
        <taxon>Eukaryota</taxon>
        <taxon>Fungi</taxon>
        <taxon>Dikarya</taxon>
        <taxon>Ascomycota</taxon>
        <taxon>Pezizomycotina</taxon>
        <taxon>Dothideomycetes</taxon>
        <taxon>Dothideomycetidae</taxon>
        <taxon>Mycosphaerellales</taxon>
        <taxon>Teratosphaeriaceae</taxon>
        <taxon>Teratosphaeria</taxon>
    </lineage>
</organism>
<dbReference type="AlphaFoldDB" id="A0A6G1KZT5"/>
<name>A0A6G1KZT5_9PEZI</name>